<dbReference type="AlphaFoldDB" id="A0A1V1NST2"/>
<evidence type="ECO:0000313" key="2">
    <source>
        <dbReference type="Proteomes" id="UP000189670"/>
    </source>
</evidence>
<proteinExistence type="predicted"/>
<comment type="caution">
    <text evidence="1">The sequence shown here is derived from an EMBL/GenBank/DDBJ whole genome shotgun (WGS) entry which is preliminary data.</text>
</comment>
<reference evidence="2" key="1">
    <citation type="submission" date="2012-11" db="EMBL/GenBank/DDBJ databases">
        <authorList>
            <person name="Lucero-Rivera Y.E."/>
            <person name="Tovar-Ramirez D."/>
        </authorList>
    </citation>
    <scope>NUCLEOTIDE SEQUENCE [LARGE SCALE GENOMIC DNA]</scope>
    <source>
        <strain evidence="2">Araruama</strain>
    </source>
</reference>
<protein>
    <submittedName>
        <fullName evidence="1">Uncharacterized protein</fullName>
    </submittedName>
</protein>
<feature type="non-terminal residue" evidence="1">
    <location>
        <position position="157"/>
    </location>
</feature>
<organism evidence="1 2">
    <name type="scientific">Candidatus Magnetoglobus multicellularis str. Araruama</name>
    <dbReference type="NCBI Taxonomy" id="890399"/>
    <lineage>
        <taxon>Bacteria</taxon>
        <taxon>Pseudomonadati</taxon>
        <taxon>Thermodesulfobacteriota</taxon>
        <taxon>Desulfobacteria</taxon>
        <taxon>Desulfobacterales</taxon>
        <taxon>Desulfobacteraceae</taxon>
        <taxon>Candidatus Magnetoglobus</taxon>
    </lineage>
</organism>
<gene>
    <name evidence="1" type="ORF">OMM_13927</name>
</gene>
<name>A0A1V1NST2_9BACT</name>
<sequence length="157" mass="17560">MVVSFQTFFTFEQTPKSNEIIVEPTHVDGVGIKSPQFYLEKMKDAMDNVRRILSPQGIGVVVFAHKSTAGWESQLEGMLKAGLVITSSWPIDTERSVKVSGIGQSRLMSSIHLVCRPRIKENDEDIGDWRDVLSVLPKRIHEWLPRLAEEGIVGADA</sequence>
<dbReference type="EMBL" id="ATBP01002620">
    <property type="protein sequence ID" value="ETR65647.1"/>
    <property type="molecule type" value="Genomic_DNA"/>
</dbReference>
<accession>A0A1V1NST2</accession>
<evidence type="ECO:0000313" key="1">
    <source>
        <dbReference type="EMBL" id="ETR65647.1"/>
    </source>
</evidence>
<dbReference type="Proteomes" id="UP000189670">
    <property type="component" value="Unassembled WGS sequence"/>
</dbReference>